<dbReference type="InterPro" id="IPR003599">
    <property type="entry name" value="Ig_sub"/>
</dbReference>
<feature type="domain" description="Ig-like" evidence="12">
    <location>
        <begin position="1325"/>
        <end position="1422"/>
    </location>
</feature>
<dbReference type="PROSITE" id="PS50038">
    <property type="entry name" value="FZ"/>
    <property type="match status" value="1"/>
</dbReference>
<evidence type="ECO:0000259" key="12">
    <source>
        <dbReference type="PROSITE" id="PS50835"/>
    </source>
</evidence>
<dbReference type="InterPro" id="IPR038050">
    <property type="entry name" value="Neuro_actylchol_rec"/>
</dbReference>
<keyword evidence="14" id="KW-1185">Reference proteome</keyword>
<dbReference type="Pfam" id="PF00084">
    <property type="entry name" value="Sushi"/>
    <property type="match status" value="1"/>
</dbReference>
<gene>
    <name evidence="15" type="primary">LOC109471233</name>
</gene>
<feature type="transmembrane region" description="Helical" evidence="9">
    <location>
        <begin position="575"/>
        <end position="594"/>
    </location>
</feature>
<dbReference type="SMART" id="SM00032">
    <property type="entry name" value="CCP"/>
    <property type="match status" value="1"/>
</dbReference>
<dbReference type="Pfam" id="PF02932">
    <property type="entry name" value="Neur_chan_memb"/>
    <property type="match status" value="1"/>
</dbReference>
<feature type="compositionally biased region" description="Polar residues" evidence="8">
    <location>
        <begin position="1875"/>
        <end position="1884"/>
    </location>
</feature>
<feature type="domain" description="Ig-like" evidence="12">
    <location>
        <begin position="1515"/>
        <end position="1589"/>
    </location>
</feature>
<keyword evidence="3 9" id="KW-0472">Membrane</keyword>
<dbReference type="Proteomes" id="UP000515135">
    <property type="component" value="Unplaced"/>
</dbReference>
<feature type="region of interest" description="Disordered" evidence="8">
    <location>
        <begin position="1739"/>
        <end position="1782"/>
    </location>
</feature>
<dbReference type="InterPro" id="IPR035976">
    <property type="entry name" value="Sushi/SCR/CCP_sf"/>
</dbReference>
<feature type="domain" description="Ig-like" evidence="12">
    <location>
        <begin position="725"/>
        <end position="830"/>
    </location>
</feature>
<feature type="transmembrane region" description="Helical" evidence="9">
    <location>
        <begin position="1215"/>
        <end position="1239"/>
    </location>
</feature>
<dbReference type="CDD" id="cd18989">
    <property type="entry name" value="LGIC_ECD_cation"/>
    <property type="match status" value="1"/>
</dbReference>
<feature type="disulfide bond" evidence="7">
    <location>
        <begin position="344"/>
        <end position="371"/>
    </location>
</feature>
<dbReference type="GeneID" id="109471233"/>
<dbReference type="GO" id="GO:0005886">
    <property type="term" value="C:plasma membrane"/>
    <property type="evidence" value="ECO:0007669"/>
    <property type="project" value="TreeGrafter"/>
</dbReference>
<feature type="region of interest" description="Disordered" evidence="8">
    <location>
        <begin position="1868"/>
        <end position="1897"/>
    </location>
</feature>
<evidence type="ECO:0000313" key="15">
    <source>
        <dbReference type="RefSeq" id="XP_019626071.1"/>
    </source>
</evidence>
<dbReference type="InterPro" id="IPR000436">
    <property type="entry name" value="Sushi_SCR_CCP_dom"/>
</dbReference>
<evidence type="ECO:0000259" key="10">
    <source>
        <dbReference type="PROSITE" id="PS01180"/>
    </source>
</evidence>
<dbReference type="KEGG" id="bbel:109471233"/>
<dbReference type="PANTHER" id="PTHR11640:SF164">
    <property type="entry name" value="MAM DOMAIN-CONTAINING GLYCOSYLPHOSPHATIDYLINOSITOL ANCHOR PROTEIN 1"/>
    <property type="match status" value="1"/>
</dbReference>
<evidence type="ECO:0000256" key="9">
    <source>
        <dbReference type="SAM" id="Phobius"/>
    </source>
</evidence>
<keyword evidence="6" id="KW-0393">Immunoglobulin domain</keyword>
<feature type="domain" description="Ig-like" evidence="12">
    <location>
        <begin position="1106"/>
        <end position="1207"/>
    </location>
</feature>
<comment type="caution">
    <text evidence="7">Lacks conserved residue(s) required for the propagation of feature annotation.</text>
</comment>
<reference evidence="15" key="1">
    <citation type="submission" date="2025-08" db="UniProtKB">
        <authorList>
            <consortium name="RefSeq"/>
        </authorList>
    </citation>
    <scope>IDENTIFICATION</scope>
    <source>
        <tissue evidence="15">Gonad</tissue>
    </source>
</reference>
<dbReference type="CDD" id="cd07066">
    <property type="entry name" value="CRD_FZ"/>
    <property type="match status" value="1"/>
</dbReference>
<keyword evidence="5" id="KW-0325">Glycoprotein</keyword>
<dbReference type="InterPro" id="IPR006202">
    <property type="entry name" value="Neur_chan_lig-bd"/>
</dbReference>
<dbReference type="GO" id="GO:0098609">
    <property type="term" value="P:cell-cell adhesion"/>
    <property type="evidence" value="ECO:0007669"/>
    <property type="project" value="TreeGrafter"/>
</dbReference>
<evidence type="ECO:0000256" key="3">
    <source>
        <dbReference type="ARBA" id="ARBA00023136"/>
    </source>
</evidence>
<keyword evidence="9" id="KW-0812">Transmembrane</keyword>
<dbReference type="SUPFAM" id="SSF63712">
    <property type="entry name" value="Nicotinic receptor ligand binding domain-like"/>
    <property type="match status" value="1"/>
</dbReference>
<dbReference type="CDD" id="cd00033">
    <property type="entry name" value="CCP"/>
    <property type="match status" value="1"/>
</dbReference>
<keyword evidence="4 7" id="KW-1015">Disulfide bond</keyword>
<dbReference type="InterPro" id="IPR020067">
    <property type="entry name" value="Frizzled_dom"/>
</dbReference>
<dbReference type="InterPro" id="IPR003598">
    <property type="entry name" value="Ig_sub2"/>
</dbReference>
<protein>
    <submittedName>
        <fullName evidence="15">Uncharacterized protein LOC109471233</fullName>
    </submittedName>
</protein>
<dbReference type="OrthoDB" id="10039395at2759"/>
<dbReference type="InterPro" id="IPR006029">
    <property type="entry name" value="Neurotrans-gated_channel_TM"/>
</dbReference>
<dbReference type="GO" id="GO:0050839">
    <property type="term" value="F:cell adhesion molecule binding"/>
    <property type="evidence" value="ECO:0007669"/>
    <property type="project" value="TreeGrafter"/>
</dbReference>
<organism evidence="14 15">
    <name type="scientific">Branchiostoma belcheri</name>
    <name type="common">Amphioxus</name>
    <dbReference type="NCBI Taxonomy" id="7741"/>
    <lineage>
        <taxon>Eukaryota</taxon>
        <taxon>Metazoa</taxon>
        <taxon>Chordata</taxon>
        <taxon>Cephalochordata</taxon>
        <taxon>Leptocardii</taxon>
        <taxon>Amphioxiformes</taxon>
        <taxon>Branchiostomatidae</taxon>
        <taxon>Branchiostoma</taxon>
    </lineage>
</organism>
<dbReference type="SUPFAM" id="SSF48726">
    <property type="entry name" value="Immunoglobulin"/>
    <property type="match status" value="9"/>
</dbReference>
<evidence type="ECO:0000256" key="8">
    <source>
        <dbReference type="SAM" id="MobiDB-lite"/>
    </source>
</evidence>
<dbReference type="Pfam" id="PF07679">
    <property type="entry name" value="I-set"/>
    <property type="match status" value="4"/>
</dbReference>
<dbReference type="SMART" id="SM00063">
    <property type="entry name" value="FRI"/>
    <property type="match status" value="1"/>
</dbReference>
<evidence type="ECO:0000256" key="6">
    <source>
        <dbReference type="ARBA" id="ARBA00023319"/>
    </source>
</evidence>
<dbReference type="Gene3D" id="2.60.40.10">
    <property type="entry name" value="Immunoglobulins"/>
    <property type="match status" value="9"/>
</dbReference>
<dbReference type="InterPro" id="IPR036179">
    <property type="entry name" value="Ig-like_dom_sf"/>
</dbReference>
<evidence type="ECO:0000259" key="13">
    <source>
        <dbReference type="PROSITE" id="PS50923"/>
    </source>
</evidence>
<feature type="transmembrane region" description="Helical" evidence="9">
    <location>
        <begin position="1707"/>
        <end position="1727"/>
    </location>
</feature>
<feature type="domain" description="Ig-like" evidence="12">
    <location>
        <begin position="839"/>
        <end position="924"/>
    </location>
</feature>
<comment type="subcellular location">
    <subcellularLocation>
        <location evidence="1">Membrane</location>
        <topology evidence="1">Multi-pass membrane protein</topology>
    </subcellularLocation>
    <subcellularLocation>
        <location evidence="2">Membrane</location>
        <topology evidence="2">Single-pass type I membrane protein</topology>
    </subcellularLocation>
</comment>
<dbReference type="InterPro" id="IPR013783">
    <property type="entry name" value="Ig-like_fold"/>
</dbReference>
<dbReference type="InterPro" id="IPR036790">
    <property type="entry name" value="Frizzled_dom_sf"/>
</dbReference>
<dbReference type="GO" id="GO:0005911">
    <property type="term" value="C:cell-cell junction"/>
    <property type="evidence" value="ECO:0007669"/>
    <property type="project" value="TreeGrafter"/>
</dbReference>
<feature type="transmembrane region" description="Helical" evidence="9">
    <location>
        <begin position="629"/>
        <end position="652"/>
    </location>
</feature>
<feature type="region of interest" description="Disordered" evidence="8">
    <location>
        <begin position="689"/>
        <end position="709"/>
    </location>
</feature>
<dbReference type="InterPro" id="IPR035914">
    <property type="entry name" value="Sperma_CUB_dom_sf"/>
</dbReference>
<dbReference type="GO" id="GO:0005230">
    <property type="term" value="F:extracellular ligand-gated monoatomic ion channel activity"/>
    <property type="evidence" value="ECO:0007669"/>
    <property type="project" value="InterPro"/>
</dbReference>
<dbReference type="Gene3D" id="1.20.58.390">
    <property type="entry name" value="Neurotransmitter-gated ion-channel transmembrane domain"/>
    <property type="match status" value="1"/>
</dbReference>
<dbReference type="CDD" id="cd00041">
    <property type="entry name" value="CUB"/>
    <property type="match status" value="1"/>
</dbReference>
<dbReference type="PANTHER" id="PTHR11640">
    <property type="entry name" value="NEPHRIN"/>
    <property type="match status" value="1"/>
</dbReference>
<sequence length="1897" mass="209465">MVPMCYSWWREVMWACWFVSDFYDVNPLPWTDCYYPHQKEEASDTSSCGSTLTGDEGSFSTPNYPGSYGSNLWCTWTIIANATESITVTFDSFDVEFQQNCDYDYVQLYEGSPENNRTLVLRVRTRTATKQLYSFNPHMLDTPKAHVESFKGSLQYQGPVQWNCLAADQRQLAATEGFGELLIKYFNATFSAIPRACEAIPSVVEERRVCPRSFTKTAFPNFLRHNNASELEEAGNLEDASALKGSSCHDQIREFTCYNLLPECLSDELTRHPCRSWCAEVRAACTDEPLLEIIPPCKHFPDDNCEYGDVNDVAFCDDRVRSRSIRVKPIRPRYWPGETVTYMCETGYTLSGASMAECNQDGVWDVDPPECIENKRTQLLIDKFNRSVYSADLPPTDTGVHITLAGAINAVISLHWYDPRLSWTPSSYDDLESMTLPHIKVWTPLMSLAGSADKDFAGLPEVDVTVNHDGEVIWAFETLLETRCDLNHFLFPFDNMTCPVCLYVRSTSGEELRCPTGNSSRHHQQHHQFDVMDCEQEVTSVSGEWYTTYSMAVDSQKGCLDIYLKRSPVQHMCTTVAPGVILSLLFCIIFFIPIDNGDRLSFGMAILLSMFVTLLVISEVLPRSSEIPFFGILNIVAIVLMGFFMLVTTVLINLHARDGEIPAWMRSFFLRGCSRILLLGDLTKQSETDVDEEKANVPHDSQTNESDLEADALKDQDTGMPYREPSTAHVAGASYRTRPQPTAVLQGQTVTLSCAFDGLAEDDIVFWEGGVDDRTIAFGRTVPKVYRRHRITGDASRGEYNLEITGVKLEDDGKYSCYTDPKSAADAILTVVVPMTGPPAVKGGELPLTSGDQLSLTCRASGGHPAPRLTWLNGTHRFRDASVSTEDQSLELFLPRVTKWDHGANFTCRADQGFPQLARPKASSRILRVKYPPAVSVPSPSVHVREGEPASLSCMVDSNPKATVTWRKVGGAIPILNMMRDHVLHLPKVSRHDGGLYHCDANNGVLPKGTGTVTLQVYYPPVIEATMEDQVTMLYGQDDQSLQCLADGNPKPHIRWRRKDTSLYWDNPLRFHRVRYDVQGTYQCVAASDGFQEVTKDVYVDVVGKPSIQRGQSAVTVAAGNTARFHCEILADPLPGRVSWFRQSMRSRGEETVVMATEVGVSITENPVDDGTSSTLLLKDVGKSQEGTYICQAANMFGEARREIRLQVFDNSGSLVIICVSMATAGLGILAGILVCVAVKKRWICREKKRAPPPLPSARSLAAVPSGRSVSAVPKPGKRLGHGTNDSGVEDLELQELDGTLKPRPPPRGDKQWTNVGLSYSVTGASFRERPESAAVLRGQTAVMKCAFSGLAEDDAVVWQGGPDDKTISYGRNVLKAYRRHKIVGDSSKGEFNLEIRNVLLKDDGKYSCYTHPDDTADATLTVVDPPAVSVPSPSVHVREGEPASLSCMVDSNPKATVTWRKLGDSLRSFNMPRDHVLHLPKASRHDGGLYHCEADNGVPPVGLGTITLQVYYPPEIDSSMEDQVTMQFGQDDRFLQCLADGNPKPHIRWRRKDTSLYWDNPLRFHRVRYDVQGTYQCVAASDGFREVTKDVYVDVVGKPSIHSGLAAVTVAQGGNARLHCEILGDPLPSHVTWFWRNKHSAEIVVMATDGGMSIVEKATDDGTSSTLLLKDVGKSQEGTYICQAANMFGEARREIHLEVTGSHGSLVAISVSMATVVLGIVAAAVVCVAVKKRWVCGDSKQDPPPLPSARSLAAVPSGRSVSAVPKPGKRLGHGTNDSGVEDLELQELDGTLKPRPPPRGDKQWTNVGLSYSRLAHAHATTLPPYTTVERHRPDGEDIRACARDDIPEEAIVPDPEYTAVVVAPPTDKRRWSRQAASSGSRVSCSVRDNDNQADSI</sequence>
<accession>A0A6P4Z8U9</accession>
<evidence type="ECO:0000256" key="7">
    <source>
        <dbReference type="PROSITE-ProRule" id="PRU00302"/>
    </source>
</evidence>
<proteinExistence type="predicted"/>
<feature type="domain" description="Sushi" evidence="13">
    <location>
        <begin position="314"/>
        <end position="373"/>
    </location>
</feature>
<keyword evidence="9" id="KW-1133">Transmembrane helix</keyword>
<dbReference type="SUPFAM" id="SSF49854">
    <property type="entry name" value="Spermadhesin, CUB domain"/>
    <property type="match status" value="1"/>
</dbReference>
<evidence type="ECO:0000256" key="2">
    <source>
        <dbReference type="ARBA" id="ARBA00004479"/>
    </source>
</evidence>
<dbReference type="Pfam" id="PF02931">
    <property type="entry name" value="Neur_chan_LBD"/>
    <property type="match status" value="1"/>
</dbReference>
<dbReference type="Pfam" id="PF13927">
    <property type="entry name" value="Ig_3"/>
    <property type="match status" value="3"/>
</dbReference>
<dbReference type="Gene3D" id="1.10.2000.10">
    <property type="entry name" value="Frizzled cysteine-rich domain"/>
    <property type="match status" value="1"/>
</dbReference>
<feature type="transmembrane region" description="Helical" evidence="9">
    <location>
        <begin position="600"/>
        <end position="617"/>
    </location>
</feature>
<dbReference type="SMART" id="SM00409">
    <property type="entry name" value="IG"/>
    <property type="match status" value="9"/>
</dbReference>
<feature type="domain" description="Ig-like" evidence="12">
    <location>
        <begin position="1600"/>
        <end position="1701"/>
    </location>
</feature>
<name>A0A6P4Z8U9_BRABE</name>
<feature type="domain" description="CUB" evidence="10">
    <location>
        <begin position="48"/>
        <end position="117"/>
    </location>
</feature>
<dbReference type="InterPro" id="IPR013098">
    <property type="entry name" value="Ig_I-set"/>
</dbReference>
<dbReference type="InterPro" id="IPR036734">
    <property type="entry name" value="Neur_chan_lig-bd_sf"/>
</dbReference>
<dbReference type="SMART" id="SM00408">
    <property type="entry name" value="IGc2"/>
    <property type="match status" value="9"/>
</dbReference>
<dbReference type="InterPro" id="IPR013151">
    <property type="entry name" value="Immunoglobulin_dom"/>
</dbReference>
<evidence type="ECO:0000256" key="4">
    <source>
        <dbReference type="ARBA" id="ARBA00023157"/>
    </source>
</evidence>
<dbReference type="InterPro" id="IPR036719">
    <property type="entry name" value="Neuro-gated_channel_TM_sf"/>
</dbReference>
<feature type="domain" description="FZ" evidence="11">
    <location>
        <begin position="197"/>
        <end position="319"/>
    </location>
</feature>
<dbReference type="InterPro" id="IPR000859">
    <property type="entry name" value="CUB_dom"/>
</dbReference>
<evidence type="ECO:0000259" key="11">
    <source>
        <dbReference type="PROSITE" id="PS50038"/>
    </source>
</evidence>
<feature type="region of interest" description="Disordered" evidence="8">
    <location>
        <begin position="1251"/>
        <end position="1289"/>
    </location>
</feature>
<dbReference type="Gene3D" id="2.70.170.10">
    <property type="entry name" value="Neurotransmitter-gated ion-channel ligand-binding domain"/>
    <property type="match status" value="1"/>
</dbReference>
<evidence type="ECO:0000256" key="1">
    <source>
        <dbReference type="ARBA" id="ARBA00004141"/>
    </source>
</evidence>
<dbReference type="InterPro" id="IPR051275">
    <property type="entry name" value="Cell_adhesion_signaling"/>
</dbReference>
<dbReference type="SUPFAM" id="SSF63501">
    <property type="entry name" value="Frizzled cysteine-rich domain"/>
    <property type="match status" value="1"/>
</dbReference>
<dbReference type="InterPro" id="IPR013106">
    <property type="entry name" value="Ig_V-set"/>
</dbReference>
<dbReference type="Pfam" id="PF01392">
    <property type="entry name" value="Fz"/>
    <property type="match status" value="1"/>
</dbReference>
<dbReference type="Gene3D" id="2.10.70.10">
    <property type="entry name" value="Complement Module, domain 1"/>
    <property type="match status" value="1"/>
</dbReference>
<dbReference type="Pfam" id="PF00047">
    <property type="entry name" value="ig"/>
    <property type="match status" value="1"/>
</dbReference>
<feature type="compositionally biased region" description="Low complexity" evidence="8">
    <location>
        <begin position="1749"/>
        <end position="1758"/>
    </location>
</feature>
<dbReference type="CDD" id="cd19051">
    <property type="entry name" value="LGIC_TM_cation"/>
    <property type="match status" value="1"/>
</dbReference>
<dbReference type="Pfam" id="PF00431">
    <property type="entry name" value="CUB"/>
    <property type="match status" value="1"/>
</dbReference>
<dbReference type="SUPFAM" id="SSF90112">
    <property type="entry name" value="Neurotransmitter-gated ion-channel transmembrane pore"/>
    <property type="match status" value="1"/>
</dbReference>
<evidence type="ECO:0000256" key="5">
    <source>
        <dbReference type="ARBA" id="ARBA00023180"/>
    </source>
</evidence>
<evidence type="ECO:0000313" key="14">
    <source>
        <dbReference type="Proteomes" id="UP000515135"/>
    </source>
</evidence>
<keyword evidence="7" id="KW-0768">Sushi</keyword>
<dbReference type="SUPFAM" id="SSF57535">
    <property type="entry name" value="Complement control module/SCR domain"/>
    <property type="match status" value="1"/>
</dbReference>
<dbReference type="InterPro" id="IPR007110">
    <property type="entry name" value="Ig-like_dom"/>
</dbReference>
<feature type="domain" description="Ig-like" evidence="12">
    <location>
        <begin position="1020"/>
        <end position="1095"/>
    </location>
</feature>
<dbReference type="PROSITE" id="PS01180">
    <property type="entry name" value="CUB"/>
    <property type="match status" value="1"/>
</dbReference>
<dbReference type="RefSeq" id="XP_019626071.1">
    <property type="nucleotide sequence ID" value="XM_019770512.1"/>
</dbReference>
<feature type="domain" description="Ig-like" evidence="12">
    <location>
        <begin position="932"/>
        <end position="1016"/>
    </location>
</feature>
<dbReference type="PROSITE" id="PS50923">
    <property type="entry name" value="SUSHI"/>
    <property type="match status" value="1"/>
</dbReference>
<dbReference type="Gene3D" id="2.60.120.290">
    <property type="entry name" value="Spermadhesin, CUB domain"/>
    <property type="match status" value="1"/>
</dbReference>
<dbReference type="SMART" id="SM00042">
    <property type="entry name" value="CUB"/>
    <property type="match status" value="1"/>
</dbReference>
<dbReference type="SMART" id="SM00406">
    <property type="entry name" value="IGv"/>
    <property type="match status" value="4"/>
</dbReference>
<dbReference type="PROSITE" id="PS50835">
    <property type="entry name" value="IG_LIKE"/>
    <property type="match status" value="9"/>
</dbReference>
<feature type="domain" description="Ig-like" evidence="12">
    <location>
        <begin position="1426"/>
        <end position="1498"/>
    </location>
</feature>